<keyword evidence="2" id="KW-1185">Reference proteome</keyword>
<proteinExistence type="predicted"/>
<dbReference type="AlphaFoldDB" id="A0A4Y2CXF8"/>
<accession>A0A4Y2CXF8</accession>
<comment type="caution">
    <text evidence="1">The sequence shown here is derived from an EMBL/GenBank/DDBJ whole genome shotgun (WGS) entry which is preliminary data.</text>
</comment>
<dbReference type="EMBL" id="BGPR01000266">
    <property type="protein sequence ID" value="GBM09161.1"/>
    <property type="molecule type" value="Genomic_DNA"/>
</dbReference>
<name>A0A4Y2CXF8_ARAVE</name>
<reference evidence="1 2" key="1">
    <citation type="journal article" date="2019" name="Sci. Rep.">
        <title>Orb-weaving spider Araneus ventricosus genome elucidates the spidroin gene catalogue.</title>
        <authorList>
            <person name="Kono N."/>
            <person name="Nakamura H."/>
            <person name="Ohtoshi R."/>
            <person name="Moran D.A.P."/>
            <person name="Shinohara A."/>
            <person name="Yoshida Y."/>
            <person name="Fujiwara M."/>
            <person name="Mori M."/>
            <person name="Tomita M."/>
            <person name="Arakawa K."/>
        </authorList>
    </citation>
    <scope>NUCLEOTIDE SEQUENCE [LARGE SCALE GENOMIC DNA]</scope>
</reference>
<organism evidence="1 2">
    <name type="scientific">Araneus ventricosus</name>
    <name type="common">Orbweaver spider</name>
    <name type="synonym">Epeira ventricosa</name>
    <dbReference type="NCBI Taxonomy" id="182803"/>
    <lineage>
        <taxon>Eukaryota</taxon>
        <taxon>Metazoa</taxon>
        <taxon>Ecdysozoa</taxon>
        <taxon>Arthropoda</taxon>
        <taxon>Chelicerata</taxon>
        <taxon>Arachnida</taxon>
        <taxon>Araneae</taxon>
        <taxon>Araneomorphae</taxon>
        <taxon>Entelegynae</taxon>
        <taxon>Araneoidea</taxon>
        <taxon>Araneidae</taxon>
        <taxon>Araneus</taxon>
    </lineage>
</organism>
<sequence>MKGIGALIFPGLQQSLRKLPSLNRRMTSKVSEHFQIHRFKNQGNLLKRRRTLNQRIEAQFILNVNDWFYRLELSQSTYLYSKYRNFHSSLTAVEILLWPDNPDNLTSASFDVYRSPSNCPLANPELNQRMYL</sequence>
<dbReference type="Proteomes" id="UP000499080">
    <property type="component" value="Unassembled WGS sequence"/>
</dbReference>
<evidence type="ECO:0000313" key="2">
    <source>
        <dbReference type="Proteomes" id="UP000499080"/>
    </source>
</evidence>
<protein>
    <submittedName>
        <fullName evidence="1">Uncharacterized protein</fullName>
    </submittedName>
</protein>
<evidence type="ECO:0000313" key="1">
    <source>
        <dbReference type="EMBL" id="GBM09161.1"/>
    </source>
</evidence>
<gene>
    <name evidence="1" type="ORF">AVEN_226682_1</name>
</gene>